<evidence type="ECO:0000313" key="4">
    <source>
        <dbReference type="Proteomes" id="UP000321595"/>
    </source>
</evidence>
<evidence type="ECO:0000259" key="2">
    <source>
        <dbReference type="PROSITE" id="PS50966"/>
    </source>
</evidence>
<reference evidence="3 4" key="1">
    <citation type="submission" date="2019-08" db="EMBL/GenBank/DDBJ databases">
        <authorList>
            <person name="Liang Q."/>
        </authorList>
    </citation>
    <scope>NUCLEOTIDE SEQUENCE [LARGE SCALE GENOMIC DNA]</scope>
    <source>
        <strain evidence="3 4">V1718</strain>
    </source>
</reference>
<gene>
    <name evidence="3" type="ORF">FRD01_08000</name>
</gene>
<keyword evidence="1" id="KW-0479">Metal-binding</keyword>
<dbReference type="EMBL" id="CP042467">
    <property type="protein sequence ID" value="QED27185.1"/>
    <property type="molecule type" value="Genomic_DNA"/>
</dbReference>
<keyword evidence="4" id="KW-1185">Reference proteome</keyword>
<organism evidence="3 4">
    <name type="scientific">Microvenator marinus</name>
    <dbReference type="NCBI Taxonomy" id="2600177"/>
    <lineage>
        <taxon>Bacteria</taxon>
        <taxon>Deltaproteobacteria</taxon>
        <taxon>Bradymonadales</taxon>
        <taxon>Microvenatoraceae</taxon>
        <taxon>Microvenator</taxon>
    </lineage>
</organism>
<dbReference type="KEGG" id="bbae:FRD01_08000"/>
<dbReference type="OrthoDB" id="242553at2"/>
<dbReference type="GO" id="GO:0008270">
    <property type="term" value="F:zinc ion binding"/>
    <property type="evidence" value="ECO:0007669"/>
    <property type="project" value="UniProtKB-KW"/>
</dbReference>
<evidence type="ECO:0000313" key="3">
    <source>
        <dbReference type="EMBL" id="QED27185.1"/>
    </source>
</evidence>
<name>A0A5B8XNX8_9DELT</name>
<keyword evidence="1" id="KW-0862">Zinc</keyword>
<keyword evidence="1" id="KW-0863">Zinc-finger</keyword>
<dbReference type="AlphaFoldDB" id="A0A5B8XNX8"/>
<proteinExistence type="predicted"/>
<feature type="domain" description="SWIM-type" evidence="2">
    <location>
        <begin position="53"/>
        <end position="87"/>
    </location>
</feature>
<dbReference type="Proteomes" id="UP000321595">
    <property type="component" value="Chromosome"/>
</dbReference>
<sequence>MIKDELQRLEESDLVNYSNRGTLKRATKELAEGLSVECHEFASGITFVWSDGVTCEFPSDQPLMAASCTCKATRECRHIVRSILHLKASAEPLSEAEGPWNPGELSDDVLIAAVGGQVFNRAQDALVNGMVAELFHGQRPEATLLTLGRTVRFSLPDKLEYAQCDCSTPRCFHIPLAAMMFRFSEALDYALVTNDRETPLSAEEASPLFNALEDLGLKATHGLGALDSVALDRLSARAQSLRGLGFVRHSELLETLRDLISKFQGQDARFDPMELALCMGEFQLRVDALLADKIPIPRAFVRGLHIEETFGQRRLIGLGCRAHLRTKTIVLESILVDQENGQLQSISQTFDWVIDPETTLSLFNLARRSSWAGRTIASISSGQIVTTHRGRVHEHALGVDQHHLSVYGQSLSWEALPARVRTSRVSQIRARLLNKAPGPLGLNALQENFLVLETDSIRNLEFDARNQVLVFEALDTEGQCIRVEHPYTSLGAESFEQTMNVLGRNAQRVRFIAGLISARSGSLFLQPTGIVWETEENERRLLMPWIEMPQAQDTLESKAKPDSKTNQVESLLRWLGDGILAGTLDPRTQAEFAKTLKGTGLETASRWMESELSLEDWRVVFRLAAILTLYSSSSEA</sequence>
<protein>
    <recommendedName>
        <fullName evidence="2">SWIM-type domain-containing protein</fullName>
    </recommendedName>
</protein>
<dbReference type="PROSITE" id="PS50966">
    <property type="entry name" value="ZF_SWIM"/>
    <property type="match status" value="1"/>
</dbReference>
<dbReference type="InterPro" id="IPR007527">
    <property type="entry name" value="Znf_SWIM"/>
</dbReference>
<accession>A0A5B8XNX8</accession>
<dbReference type="RefSeq" id="WP_146958870.1">
    <property type="nucleotide sequence ID" value="NZ_CP042467.1"/>
</dbReference>
<evidence type="ECO:0000256" key="1">
    <source>
        <dbReference type="PROSITE-ProRule" id="PRU00325"/>
    </source>
</evidence>